<name>A0AA88HNP9_ARTSF</name>
<keyword evidence="4" id="KW-1185">Reference proteome</keyword>
<gene>
    <name evidence="3" type="ORF">QYM36_009500</name>
</gene>
<sequence length="377" mass="40701">MLKHMRSSEHLRTPSGGYGYPTPKMGSQRYHKSYGARSASTSPTRNLNYSNLNGGLNLNSSQLNGSNYGVNHLSLSKHSIGGNSSSISPGTTAQTKITNLDQSQHSIHDGTANKSKLANGGVNLSKTNFPASGDLSKFVMISKEAGIKEMLSSLGLLSLLSLLLAILALVFLLKISPLHPSDVRTMLSTDQVRIISAEEYITVFEVTLALAALTLSLNLCCLLVCTIQFLFAVRLIQVQRGRARTSKFLRDSAITRVCAIAGFFFSIPVFLTGVILYTIIQFHSTPAIITSIFIGLGIIFCGCAMVHNVFIWQREQSRVTRSPSQTGSPHFGLEYDDTILSRKMGSPLDPAMTNGIPPATLDLSVIAPAAHELSTLV</sequence>
<evidence type="ECO:0000313" key="3">
    <source>
        <dbReference type="EMBL" id="KAK2713644.1"/>
    </source>
</evidence>
<keyword evidence="2" id="KW-0472">Membrane</keyword>
<feature type="transmembrane region" description="Helical" evidence="2">
    <location>
        <begin position="150"/>
        <end position="173"/>
    </location>
</feature>
<evidence type="ECO:0000256" key="1">
    <source>
        <dbReference type="SAM" id="MobiDB-lite"/>
    </source>
</evidence>
<dbReference type="Proteomes" id="UP001187531">
    <property type="component" value="Unassembled WGS sequence"/>
</dbReference>
<dbReference type="EMBL" id="JAVRJZ010000014">
    <property type="protein sequence ID" value="KAK2713644.1"/>
    <property type="molecule type" value="Genomic_DNA"/>
</dbReference>
<reference evidence="3" key="1">
    <citation type="submission" date="2023-07" db="EMBL/GenBank/DDBJ databases">
        <title>Chromosome-level genome assembly of Artemia franciscana.</title>
        <authorList>
            <person name="Jo E."/>
        </authorList>
    </citation>
    <scope>NUCLEOTIDE SEQUENCE</scope>
    <source>
        <tissue evidence="3">Whole body</tissue>
    </source>
</reference>
<dbReference type="AlphaFoldDB" id="A0AA88HNP9"/>
<keyword evidence="2" id="KW-1133">Transmembrane helix</keyword>
<dbReference type="EMBL" id="JAVRJZ010000014">
    <property type="protein sequence ID" value="KAK2713643.1"/>
    <property type="molecule type" value="Genomic_DNA"/>
</dbReference>
<organism evidence="3 4">
    <name type="scientific">Artemia franciscana</name>
    <name type="common">Brine shrimp</name>
    <name type="synonym">Artemia sanfranciscana</name>
    <dbReference type="NCBI Taxonomy" id="6661"/>
    <lineage>
        <taxon>Eukaryota</taxon>
        <taxon>Metazoa</taxon>
        <taxon>Ecdysozoa</taxon>
        <taxon>Arthropoda</taxon>
        <taxon>Crustacea</taxon>
        <taxon>Branchiopoda</taxon>
        <taxon>Anostraca</taxon>
        <taxon>Artemiidae</taxon>
        <taxon>Artemia</taxon>
    </lineage>
</organism>
<feature type="transmembrane region" description="Helical" evidence="2">
    <location>
        <begin position="257"/>
        <end position="280"/>
    </location>
</feature>
<comment type="caution">
    <text evidence="3">The sequence shown here is derived from an EMBL/GenBank/DDBJ whole genome shotgun (WGS) entry which is preliminary data.</text>
</comment>
<dbReference type="InterPro" id="IPR029201">
    <property type="entry name" value="Jiraiya"/>
</dbReference>
<protein>
    <submittedName>
        <fullName evidence="3">Uncharacterized protein</fullName>
    </submittedName>
</protein>
<evidence type="ECO:0000256" key="2">
    <source>
        <dbReference type="SAM" id="Phobius"/>
    </source>
</evidence>
<dbReference type="Pfam" id="PF15038">
    <property type="entry name" value="Jiraiya"/>
    <property type="match status" value="1"/>
</dbReference>
<feature type="compositionally biased region" description="Basic and acidic residues" evidence="1">
    <location>
        <begin position="1"/>
        <end position="12"/>
    </location>
</feature>
<keyword evidence="2" id="KW-0812">Transmembrane</keyword>
<feature type="transmembrane region" description="Helical" evidence="2">
    <location>
        <begin position="286"/>
        <end position="311"/>
    </location>
</feature>
<dbReference type="PANTHER" id="PTHR39947">
    <property type="entry name" value="IP19862P"/>
    <property type="match status" value="1"/>
</dbReference>
<evidence type="ECO:0000313" key="4">
    <source>
        <dbReference type="Proteomes" id="UP001187531"/>
    </source>
</evidence>
<feature type="region of interest" description="Disordered" evidence="1">
    <location>
        <begin position="1"/>
        <end position="47"/>
    </location>
</feature>
<dbReference type="PANTHER" id="PTHR39947:SF1">
    <property type="entry name" value="IP19862P"/>
    <property type="match status" value="1"/>
</dbReference>
<proteinExistence type="predicted"/>
<feature type="transmembrane region" description="Helical" evidence="2">
    <location>
        <begin position="208"/>
        <end position="236"/>
    </location>
</feature>
<accession>A0AA88HNP9</accession>